<organism evidence="3 4">
    <name type="scientific">Ruminiclostridium hungatei</name>
    <name type="common">Clostridium hungatei</name>
    <dbReference type="NCBI Taxonomy" id="48256"/>
    <lineage>
        <taxon>Bacteria</taxon>
        <taxon>Bacillati</taxon>
        <taxon>Bacillota</taxon>
        <taxon>Clostridia</taxon>
        <taxon>Eubacteriales</taxon>
        <taxon>Oscillospiraceae</taxon>
        <taxon>Ruminiclostridium</taxon>
    </lineage>
</organism>
<comment type="caution">
    <text evidence="3">The sequence shown here is derived from an EMBL/GenBank/DDBJ whole genome shotgun (WGS) entry which is preliminary data.</text>
</comment>
<dbReference type="Pfam" id="PF13181">
    <property type="entry name" value="TPR_8"/>
    <property type="match status" value="1"/>
</dbReference>
<keyword evidence="1" id="KW-0732">Signal</keyword>
<reference evidence="3 4" key="1">
    <citation type="submission" date="2017-03" db="EMBL/GenBank/DDBJ databases">
        <title>Genome sequence of Clostridium hungatei DSM 14427.</title>
        <authorList>
            <person name="Poehlein A."/>
            <person name="Daniel R."/>
        </authorList>
    </citation>
    <scope>NUCLEOTIDE SEQUENCE [LARGE SCALE GENOMIC DNA]</scope>
    <source>
        <strain evidence="3 4">DSM 14427</strain>
    </source>
</reference>
<dbReference type="STRING" id="48256.CLHUN_18190"/>
<dbReference type="SUPFAM" id="SSF55383">
    <property type="entry name" value="Copper amine oxidase, domain N"/>
    <property type="match status" value="1"/>
</dbReference>
<dbReference type="AlphaFoldDB" id="A0A1V4SLA4"/>
<sequence length="471" mass="53233">MWYKKKSLSGISFILTCFLLMSTGAVQGQNNKIEAEKILKEKITPKVVNGIAYIPVRKFYESLGWQVLWDQQKSAVTVKNDNRQVEFLKGSSTAIIDKDYEVRLESPLAILEDRAYICSTFIIQEFGLKIKWDKEKNILLVPEKESRRVEINGSGNVIILSDSLILNIYEAYGMDTVRDMLRHADSLLSGGNPGEALQKYREVLDNISREQCPDTYAYVLCGMGNALSALAGFSESGAGIDDAIDLYFRAAGIFNENGNYEYRRIYNNIGLCYSRLYELTDQKEYLELAKDMFCAAMEGMGAVKDEFAAATVEENLGKTCNALGDKEAAEEHLSVALNAYKSRLEAYSAVENPESWSDLMLRLGEVYIELSFLYDGENNLLLSKEYFEKALKVRDIESCPLDYAKIQQTLGDIYSYLFEIHQVSDYLHSAIEAYKESLRIYSAEKYTARAAAVNNKLGRLYLRLGAIEGDR</sequence>
<dbReference type="InterPro" id="IPR036582">
    <property type="entry name" value="Mao_N_sf"/>
</dbReference>
<dbReference type="Proteomes" id="UP000191554">
    <property type="component" value="Unassembled WGS sequence"/>
</dbReference>
<dbReference type="InterPro" id="IPR012854">
    <property type="entry name" value="Cu_amine_oxidase-like_N"/>
</dbReference>
<evidence type="ECO:0000256" key="1">
    <source>
        <dbReference type="SAM" id="SignalP"/>
    </source>
</evidence>
<dbReference type="Pfam" id="PF07833">
    <property type="entry name" value="Cu_amine_oxidN1"/>
    <property type="match status" value="1"/>
</dbReference>
<proteinExistence type="predicted"/>
<feature type="domain" description="Copper amine oxidase-like N-terminal" evidence="2">
    <location>
        <begin position="40"/>
        <end position="138"/>
    </location>
</feature>
<evidence type="ECO:0000259" key="2">
    <source>
        <dbReference type="Pfam" id="PF07833"/>
    </source>
</evidence>
<dbReference type="InterPro" id="IPR011990">
    <property type="entry name" value="TPR-like_helical_dom_sf"/>
</dbReference>
<dbReference type="EMBL" id="MZGX01000010">
    <property type="protein sequence ID" value="OPX44265.1"/>
    <property type="molecule type" value="Genomic_DNA"/>
</dbReference>
<name>A0A1V4SLA4_RUMHU</name>
<dbReference type="OrthoDB" id="1737181at2"/>
<feature type="signal peptide" evidence="1">
    <location>
        <begin position="1"/>
        <end position="28"/>
    </location>
</feature>
<dbReference type="Gene3D" id="1.25.40.10">
    <property type="entry name" value="Tetratricopeptide repeat domain"/>
    <property type="match status" value="2"/>
</dbReference>
<dbReference type="Gene3D" id="3.30.457.10">
    <property type="entry name" value="Copper amine oxidase-like, N-terminal domain"/>
    <property type="match status" value="1"/>
</dbReference>
<feature type="chain" id="PRO_5012641165" description="Copper amine oxidase-like N-terminal domain-containing protein" evidence="1">
    <location>
        <begin position="29"/>
        <end position="471"/>
    </location>
</feature>
<accession>A0A1V4SLA4</accession>
<evidence type="ECO:0000313" key="4">
    <source>
        <dbReference type="Proteomes" id="UP000191554"/>
    </source>
</evidence>
<protein>
    <recommendedName>
        <fullName evidence="2">Copper amine oxidase-like N-terminal domain-containing protein</fullName>
    </recommendedName>
</protein>
<keyword evidence="4" id="KW-1185">Reference proteome</keyword>
<dbReference type="SUPFAM" id="SSF48452">
    <property type="entry name" value="TPR-like"/>
    <property type="match status" value="1"/>
</dbReference>
<dbReference type="InterPro" id="IPR019734">
    <property type="entry name" value="TPR_rpt"/>
</dbReference>
<gene>
    <name evidence="3" type="ORF">CLHUN_18190</name>
</gene>
<evidence type="ECO:0000313" key="3">
    <source>
        <dbReference type="EMBL" id="OPX44265.1"/>
    </source>
</evidence>
<dbReference type="RefSeq" id="WP_080064262.1">
    <property type="nucleotide sequence ID" value="NZ_MZGX01000010.1"/>
</dbReference>